<dbReference type="GO" id="GO:0016491">
    <property type="term" value="F:oxidoreductase activity"/>
    <property type="evidence" value="ECO:0007669"/>
    <property type="project" value="UniProtKB-KW"/>
</dbReference>
<dbReference type="VEuPathDB" id="FungiDB:MMYC01_207514"/>
<dbReference type="PANTHER" id="PTHR42973">
    <property type="entry name" value="BINDING OXIDOREDUCTASE, PUTATIVE (AFU_ORTHOLOGUE AFUA_1G17690)-RELATED"/>
    <property type="match status" value="1"/>
</dbReference>
<accession>A0A175VZX7</accession>
<comment type="caution">
    <text evidence="5">The sequence shown here is derived from an EMBL/GenBank/DDBJ whole genome shotgun (WGS) entry which is preliminary data.</text>
</comment>
<dbReference type="Proteomes" id="UP000078237">
    <property type="component" value="Unassembled WGS sequence"/>
</dbReference>
<keyword evidence="4" id="KW-0560">Oxidoreductase</keyword>
<evidence type="ECO:0000313" key="6">
    <source>
        <dbReference type="Proteomes" id="UP000078237"/>
    </source>
</evidence>
<keyword evidence="6" id="KW-1185">Reference proteome</keyword>
<proteinExistence type="inferred from homology"/>
<evidence type="ECO:0000256" key="1">
    <source>
        <dbReference type="ARBA" id="ARBA00005466"/>
    </source>
</evidence>
<dbReference type="Gene3D" id="3.40.462.20">
    <property type="match status" value="1"/>
</dbReference>
<dbReference type="Gene3D" id="3.30.465.10">
    <property type="match status" value="1"/>
</dbReference>
<dbReference type="PANTHER" id="PTHR42973:SF28">
    <property type="entry name" value="FAD-BINDING PCMH-TYPE DOMAIN-CONTAINING PROTEIN"/>
    <property type="match status" value="1"/>
</dbReference>
<evidence type="ECO:0000256" key="4">
    <source>
        <dbReference type="ARBA" id="ARBA00023002"/>
    </source>
</evidence>
<keyword evidence="2" id="KW-0285">Flavoprotein</keyword>
<dbReference type="InterPro" id="IPR050416">
    <property type="entry name" value="FAD-linked_Oxidoreductase"/>
</dbReference>
<gene>
    <name evidence="5" type="ORF">MMYC01_207514</name>
</gene>
<sequence>MEVVLATGAIIDANARSHRDLFIALKGGQNNFGIVTRFDITTIPKGQIWGGGVVYPDSTTAAQIDAFTHWKTPGNFDPASSVEQSHVYIGAQQLWLVSNLLAYTEPTPFPENLRNFTAIQPQMANSLRVSNVTDFADEIESQSTPNQYTIFATTTIKNSPTILKKVHSLWKTSVGQMSRNNATITSSLTLQSIPAPPSNPLRANVLGFDPSSTPQKDLVLVLCSSFWEDPVVGRQVEGAVQGFIKDVEKTAKREGLLHRFRYPNYAAAGFQDPLGSTGNLGELKRVAKRYDPAGMFQHQVIGGWKLY</sequence>
<dbReference type="OrthoDB" id="2151789at2759"/>
<evidence type="ECO:0000256" key="2">
    <source>
        <dbReference type="ARBA" id="ARBA00022630"/>
    </source>
</evidence>
<dbReference type="InterPro" id="IPR036318">
    <property type="entry name" value="FAD-bd_PCMH-like_sf"/>
</dbReference>
<dbReference type="SUPFAM" id="SSF56176">
    <property type="entry name" value="FAD-binding/transporter-associated domain-like"/>
    <property type="match status" value="1"/>
</dbReference>
<dbReference type="InterPro" id="IPR016169">
    <property type="entry name" value="FAD-bd_PCMH_sub2"/>
</dbReference>
<comment type="similarity">
    <text evidence="1">Belongs to the oxygen-dependent FAD-linked oxidoreductase family.</text>
</comment>
<dbReference type="EMBL" id="LCTW02000187">
    <property type="protein sequence ID" value="KXX76912.1"/>
    <property type="molecule type" value="Genomic_DNA"/>
</dbReference>
<reference evidence="5 6" key="1">
    <citation type="journal article" date="2016" name="Genome Announc.">
        <title>Genome Sequence of Madurella mycetomatis mm55, Isolated from a Human Mycetoma Case in Sudan.</title>
        <authorList>
            <person name="Smit S."/>
            <person name="Derks M.F."/>
            <person name="Bervoets S."/>
            <person name="Fahal A."/>
            <person name="van Leeuwen W."/>
            <person name="van Belkum A."/>
            <person name="van de Sande W.W."/>
        </authorList>
    </citation>
    <scope>NUCLEOTIDE SEQUENCE [LARGE SCALE GENOMIC DNA]</scope>
    <source>
        <strain evidence="6">mm55</strain>
    </source>
</reference>
<protein>
    <submittedName>
        <fullName evidence="5">Bifunctional solanapyrone synthase</fullName>
    </submittedName>
</protein>
<organism evidence="5 6">
    <name type="scientific">Madurella mycetomatis</name>
    <dbReference type="NCBI Taxonomy" id="100816"/>
    <lineage>
        <taxon>Eukaryota</taxon>
        <taxon>Fungi</taxon>
        <taxon>Dikarya</taxon>
        <taxon>Ascomycota</taxon>
        <taxon>Pezizomycotina</taxon>
        <taxon>Sordariomycetes</taxon>
        <taxon>Sordariomycetidae</taxon>
        <taxon>Sordariales</taxon>
        <taxon>Sordariales incertae sedis</taxon>
        <taxon>Madurella</taxon>
    </lineage>
</organism>
<dbReference type="GO" id="GO:0050660">
    <property type="term" value="F:flavin adenine dinucleotide binding"/>
    <property type="evidence" value="ECO:0007669"/>
    <property type="project" value="InterPro"/>
</dbReference>
<evidence type="ECO:0000256" key="3">
    <source>
        <dbReference type="ARBA" id="ARBA00022827"/>
    </source>
</evidence>
<evidence type="ECO:0000313" key="5">
    <source>
        <dbReference type="EMBL" id="KXX76912.1"/>
    </source>
</evidence>
<dbReference type="AlphaFoldDB" id="A0A175VZX7"/>
<name>A0A175VZX7_9PEZI</name>
<keyword evidence="3" id="KW-0274">FAD</keyword>